<protein>
    <submittedName>
        <fullName evidence="1">Uncharacterized protein</fullName>
    </submittedName>
</protein>
<evidence type="ECO:0000313" key="1">
    <source>
        <dbReference type="EMBL" id="VFK47540.1"/>
    </source>
</evidence>
<sequence>MQLKTILVEIHPRKNSRPLCSPFRYSKMSLLWTIGEIRNIHVFDDVPNHVFTTVYRARFPPGESSSKARFERLGERGKGWDVGWGIVEYSVTG</sequence>
<proteinExistence type="predicted"/>
<gene>
    <name evidence="1" type="ORF">BECKTC1821E_GA0114239_10871</name>
</gene>
<reference evidence="1" key="1">
    <citation type="submission" date="2019-02" db="EMBL/GenBank/DDBJ databases">
        <authorList>
            <person name="Gruber-Vodicka R. H."/>
            <person name="Seah K. B. B."/>
        </authorList>
    </citation>
    <scope>NUCLEOTIDE SEQUENCE</scope>
    <source>
        <strain evidence="1">BECK_BZ125</strain>
    </source>
</reference>
<dbReference type="EMBL" id="CAADFT010000087">
    <property type="protein sequence ID" value="VFK47540.1"/>
    <property type="molecule type" value="Genomic_DNA"/>
</dbReference>
<name>A0A450Z179_9GAMM</name>
<accession>A0A450Z179</accession>
<organism evidence="1">
    <name type="scientific">Candidatus Kentrum sp. TC</name>
    <dbReference type="NCBI Taxonomy" id="2126339"/>
    <lineage>
        <taxon>Bacteria</taxon>
        <taxon>Pseudomonadati</taxon>
        <taxon>Pseudomonadota</taxon>
        <taxon>Gammaproteobacteria</taxon>
        <taxon>Candidatus Kentrum</taxon>
    </lineage>
</organism>
<dbReference type="AlphaFoldDB" id="A0A450Z179"/>